<evidence type="ECO:0000256" key="2">
    <source>
        <dbReference type="ARBA" id="ARBA00011123"/>
    </source>
</evidence>
<keyword evidence="13" id="KW-1185">Reference proteome</keyword>
<accession>A0A1E5Q6X6</accession>
<dbReference type="SUPFAM" id="SSF75304">
    <property type="entry name" value="Amidase signature (AS) enzymes"/>
    <property type="match status" value="1"/>
</dbReference>
<comment type="similarity">
    <text evidence="1 10">Belongs to the amidase family. GatA subfamily.</text>
</comment>
<dbReference type="HAMAP" id="MF_00120">
    <property type="entry name" value="GatA"/>
    <property type="match status" value="1"/>
</dbReference>
<dbReference type="Proteomes" id="UP000095347">
    <property type="component" value="Unassembled WGS sequence"/>
</dbReference>
<dbReference type="InterPro" id="IPR020556">
    <property type="entry name" value="Amidase_CS"/>
</dbReference>
<keyword evidence="8 10" id="KW-0648">Protein biosynthesis</keyword>
<gene>
    <name evidence="10 12" type="primary">gatA</name>
    <name evidence="12" type="ORF">BEN30_11260</name>
</gene>
<comment type="subunit">
    <text evidence="2 10">Heterotrimer of A, B and C subunits.</text>
</comment>
<proteinExistence type="inferred from homology"/>
<name>A0A1E5Q6X6_9PROT</name>
<dbReference type="GO" id="GO:0050567">
    <property type="term" value="F:glutaminyl-tRNA synthase (glutamine-hydrolyzing) activity"/>
    <property type="evidence" value="ECO:0007669"/>
    <property type="project" value="UniProtKB-UniRule"/>
</dbReference>
<keyword evidence="6 10" id="KW-0547">Nucleotide-binding</keyword>
<comment type="caution">
    <text evidence="12">The sequence shown here is derived from an EMBL/GenBank/DDBJ whole genome shotgun (WGS) entry which is preliminary data.</text>
</comment>
<dbReference type="GO" id="GO:0005524">
    <property type="term" value="F:ATP binding"/>
    <property type="evidence" value="ECO:0007669"/>
    <property type="project" value="UniProtKB-KW"/>
</dbReference>
<dbReference type="RefSeq" id="WP_069958179.1">
    <property type="nucleotide sequence ID" value="NZ_MCGG01000028.1"/>
</dbReference>
<dbReference type="GO" id="GO:0016740">
    <property type="term" value="F:transferase activity"/>
    <property type="evidence" value="ECO:0007669"/>
    <property type="project" value="UniProtKB-KW"/>
</dbReference>
<evidence type="ECO:0000313" key="13">
    <source>
        <dbReference type="Proteomes" id="UP000095347"/>
    </source>
</evidence>
<keyword evidence="12" id="KW-0808">Transferase</keyword>
<sequence>MSKLNELNIASARDGLARGEFSAAELTEVYIQAIQAGRDMNAYITETPDVALERARESDARRAKGDAMGAMDGIPIAMKDLFCTEGVLTTAGSHILDGFVPPYESTVSANLRSAGAVMLGKSNLDEFAMGSANITSYYGPVKNPWKATSGPNQGKDLVPGGSSGGSAAAVAGGLAMAATGTDTGGSIRQPASFCGIVGLKPTYGRCSRWGVVAFASSLDQAGPMTKTVQDAAIMLGAMAGHDPKDSTSAPLPVPDFEALMTGDVKGLTIGIPKEYKMDGMDPEIQALWDQGIAWLKDAGCIIKEVSLPHTKYALATYYIVAPAEASANLARYDGVRYGLRVPGDSLDDMYMNTRGAGFGEEVQRRILIGTYALSSGYYDAYYIKAQKVRTLISNDFKTAFESVDAILTPTAPSAAFALGEKQEDPVAMYLNDVFTVPTSLAGLPGMSVPAGFSSTGLPLGLQVIGRSFDEGTVLNVGAALEKAAGLNLKAVTGASS</sequence>
<dbReference type="GO" id="GO:0030956">
    <property type="term" value="C:glutamyl-tRNA(Gln) amidotransferase complex"/>
    <property type="evidence" value="ECO:0007669"/>
    <property type="project" value="InterPro"/>
</dbReference>
<evidence type="ECO:0000313" key="12">
    <source>
        <dbReference type="EMBL" id="OEJ66803.1"/>
    </source>
</evidence>
<dbReference type="EMBL" id="MCGG01000028">
    <property type="protein sequence ID" value="OEJ66803.1"/>
    <property type="molecule type" value="Genomic_DNA"/>
</dbReference>
<dbReference type="PANTHER" id="PTHR11895">
    <property type="entry name" value="TRANSAMIDASE"/>
    <property type="match status" value="1"/>
</dbReference>
<dbReference type="InterPro" id="IPR036928">
    <property type="entry name" value="AS_sf"/>
</dbReference>
<keyword evidence="5 10" id="KW-0436">Ligase</keyword>
<reference evidence="13" key="1">
    <citation type="submission" date="2016-07" db="EMBL/GenBank/DDBJ databases">
        <authorList>
            <person name="Florea S."/>
            <person name="Webb J.S."/>
            <person name="Jaromczyk J."/>
            <person name="Schardl C.L."/>
        </authorList>
    </citation>
    <scope>NUCLEOTIDE SEQUENCE [LARGE SCALE GENOMIC DNA]</scope>
    <source>
        <strain evidence="13">MV-1</strain>
    </source>
</reference>
<dbReference type="OrthoDB" id="9811471at2"/>
<dbReference type="PANTHER" id="PTHR11895:SF151">
    <property type="entry name" value="GLUTAMYL-TRNA(GLN) AMIDOTRANSFERASE SUBUNIT A"/>
    <property type="match status" value="1"/>
</dbReference>
<evidence type="ECO:0000256" key="9">
    <source>
        <dbReference type="ARBA" id="ARBA00047407"/>
    </source>
</evidence>
<dbReference type="Gene3D" id="3.90.1300.10">
    <property type="entry name" value="Amidase signature (AS) domain"/>
    <property type="match status" value="1"/>
</dbReference>
<dbReference type="InterPro" id="IPR023631">
    <property type="entry name" value="Amidase_dom"/>
</dbReference>
<dbReference type="PROSITE" id="PS00571">
    <property type="entry name" value="AMIDASES"/>
    <property type="match status" value="1"/>
</dbReference>
<comment type="catalytic activity">
    <reaction evidence="9 10">
        <text>L-glutamyl-tRNA(Gln) + L-glutamine + ATP + H2O = L-glutaminyl-tRNA(Gln) + L-glutamate + ADP + phosphate + H(+)</text>
        <dbReference type="Rhea" id="RHEA:17521"/>
        <dbReference type="Rhea" id="RHEA-COMP:9681"/>
        <dbReference type="Rhea" id="RHEA-COMP:9684"/>
        <dbReference type="ChEBI" id="CHEBI:15377"/>
        <dbReference type="ChEBI" id="CHEBI:15378"/>
        <dbReference type="ChEBI" id="CHEBI:29985"/>
        <dbReference type="ChEBI" id="CHEBI:30616"/>
        <dbReference type="ChEBI" id="CHEBI:43474"/>
        <dbReference type="ChEBI" id="CHEBI:58359"/>
        <dbReference type="ChEBI" id="CHEBI:78520"/>
        <dbReference type="ChEBI" id="CHEBI:78521"/>
        <dbReference type="ChEBI" id="CHEBI:456216"/>
        <dbReference type="EC" id="6.3.5.7"/>
    </reaction>
</comment>
<feature type="active site" description="Charge relay system" evidence="10">
    <location>
        <position position="162"/>
    </location>
</feature>
<dbReference type="InterPro" id="IPR004412">
    <property type="entry name" value="GatA"/>
</dbReference>
<organism evidence="12 13">
    <name type="scientific">Magnetovibrio blakemorei</name>
    <dbReference type="NCBI Taxonomy" id="28181"/>
    <lineage>
        <taxon>Bacteria</taxon>
        <taxon>Pseudomonadati</taxon>
        <taxon>Pseudomonadota</taxon>
        <taxon>Alphaproteobacteria</taxon>
        <taxon>Rhodospirillales</taxon>
        <taxon>Magnetovibrionaceae</taxon>
        <taxon>Magnetovibrio</taxon>
    </lineage>
</organism>
<feature type="domain" description="Amidase" evidence="11">
    <location>
        <begin position="25"/>
        <end position="474"/>
    </location>
</feature>
<dbReference type="EC" id="6.3.5.7" evidence="3 10"/>
<evidence type="ECO:0000256" key="4">
    <source>
        <dbReference type="ARBA" id="ARBA00014428"/>
    </source>
</evidence>
<feature type="active site" description="Charge relay system" evidence="10">
    <location>
        <position position="79"/>
    </location>
</feature>
<dbReference type="AlphaFoldDB" id="A0A1E5Q6X6"/>
<evidence type="ECO:0000256" key="1">
    <source>
        <dbReference type="ARBA" id="ARBA00008069"/>
    </source>
</evidence>
<evidence type="ECO:0000256" key="3">
    <source>
        <dbReference type="ARBA" id="ARBA00012739"/>
    </source>
</evidence>
<dbReference type="Pfam" id="PF01425">
    <property type="entry name" value="Amidase"/>
    <property type="match status" value="1"/>
</dbReference>
<dbReference type="STRING" id="28181.BEN30_11260"/>
<dbReference type="InterPro" id="IPR000120">
    <property type="entry name" value="Amidase"/>
</dbReference>
<evidence type="ECO:0000259" key="11">
    <source>
        <dbReference type="Pfam" id="PF01425"/>
    </source>
</evidence>
<evidence type="ECO:0000256" key="10">
    <source>
        <dbReference type="HAMAP-Rule" id="MF_00120"/>
    </source>
</evidence>
<keyword evidence="7 10" id="KW-0067">ATP-binding</keyword>
<comment type="function">
    <text evidence="10">Allows the formation of correctly charged Gln-tRNA(Gln) through the transamidation of misacylated Glu-tRNA(Gln) in organisms which lack glutaminyl-tRNA synthetase. The reaction takes place in the presence of glutamine and ATP through an activated gamma-phospho-Glu-tRNA(Gln).</text>
</comment>
<evidence type="ECO:0000256" key="8">
    <source>
        <dbReference type="ARBA" id="ARBA00022917"/>
    </source>
</evidence>
<dbReference type="GO" id="GO:0006412">
    <property type="term" value="P:translation"/>
    <property type="evidence" value="ECO:0007669"/>
    <property type="project" value="UniProtKB-UniRule"/>
</dbReference>
<dbReference type="NCBIfam" id="TIGR00132">
    <property type="entry name" value="gatA"/>
    <property type="match status" value="1"/>
</dbReference>
<evidence type="ECO:0000256" key="6">
    <source>
        <dbReference type="ARBA" id="ARBA00022741"/>
    </source>
</evidence>
<feature type="active site" description="Acyl-ester intermediate" evidence="10">
    <location>
        <position position="186"/>
    </location>
</feature>
<evidence type="ECO:0000256" key="5">
    <source>
        <dbReference type="ARBA" id="ARBA00022598"/>
    </source>
</evidence>
<protein>
    <recommendedName>
        <fullName evidence="4 10">Glutamyl-tRNA(Gln) amidotransferase subunit A</fullName>
        <shortName evidence="10">Glu-ADT subunit A</shortName>
        <ecNumber evidence="3 10">6.3.5.7</ecNumber>
    </recommendedName>
</protein>
<evidence type="ECO:0000256" key="7">
    <source>
        <dbReference type="ARBA" id="ARBA00022840"/>
    </source>
</evidence>